<accession>A0ABD2AHW6</accession>
<comment type="caution">
    <text evidence="2">The sequence shown here is derived from an EMBL/GenBank/DDBJ whole genome shotgun (WGS) entry which is preliminary data.</text>
</comment>
<keyword evidence="1" id="KW-1133">Transmembrane helix</keyword>
<dbReference type="EMBL" id="JAUDFV010000147">
    <property type="protein sequence ID" value="KAL2720120.1"/>
    <property type="molecule type" value="Genomic_DNA"/>
</dbReference>
<keyword evidence="3" id="KW-1185">Reference proteome</keyword>
<feature type="transmembrane region" description="Helical" evidence="1">
    <location>
        <begin position="426"/>
        <end position="446"/>
    </location>
</feature>
<dbReference type="PANTHER" id="PTHR21879">
    <property type="entry name" value="FI03362P-RELATED-RELATED"/>
    <property type="match status" value="1"/>
</dbReference>
<name>A0ABD2AHW6_VESSQ</name>
<reference evidence="2 3" key="1">
    <citation type="journal article" date="2024" name="Ann. Entomol. Soc. Am.">
        <title>Genomic analyses of the southern and eastern yellowjacket wasps (Hymenoptera: Vespidae) reveal evolutionary signatures of social life.</title>
        <authorList>
            <person name="Catto M.A."/>
            <person name="Caine P.B."/>
            <person name="Orr S.E."/>
            <person name="Hunt B.G."/>
            <person name="Goodisman M.A.D."/>
        </authorList>
    </citation>
    <scope>NUCLEOTIDE SEQUENCE [LARGE SCALE GENOMIC DNA]</scope>
    <source>
        <strain evidence="2">233</strain>
        <tissue evidence="2">Head and thorax</tissue>
    </source>
</reference>
<dbReference type="Proteomes" id="UP001607302">
    <property type="component" value="Unassembled WGS sequence"/>
</dbReference>
<protein>
    <submittedName>
        <fullName evidence="2">Uncharacterized protein</fullName>
    </submittedName>
</protein>
<keyword evidence="1" id="KW-0472">Membrane</keyword>
<sequence length="489" mass="54495">MEPKENLGMSNKNSLNFNEAFGACLSKKEYGIFECANHATLDVLQTFNEQDELNFGSLRLERADGYERELVDFDYDPRSFENVIKAAVKLIERRGMKWDLDYLYPGLQMRVGPTLNANGILEFILNERPPSYIDRQSGTGWFDMQFACKMCPSFGSSGYVYNSSIVDITNDFPIQIMILKAADKAPVALPPGVQVQSRVSYTAILWCATDHFEEGLAVDESGTLHKQSSRQINNNGPLYDHYHNPNFPYRPHRVPSIVEFTPYDRHIVREVVDVYDGSDQTDQMAICHVVVGKNEYTKLFEKCTNEKNTFNCLKRRALEIFDSAIDDDSVYVLNDFISIGRDPTSSVRSNKEMKIPVLNLTGRSLDEQLDNKFHEYLSSRNIRLTIPGNTFEGRRRKNKGYGGILMAGLAMAGMLAQLAYGKIAFLAGTALLTAKIALVLSAIIGLKKLVSSGGGGHEVIYATASEHHGGYGGGYGGGWQRALEGIPPS</sequence>
<proteinExistence type="predicted"/>
<evidence type="ECO:0000313" key="2">
    <source>
        <dbReference type="EMBL" id="KAL2720120.1"/>
    </source>
</evidence>
<dbReference type="InterPro" id="IPR012464">
    <property type="entry name" value="DUF1676"/>
</dbReference>
<gene>
    <name evidence="2" type="ORF">V1478_010386</name>
</gene>
<evidence type="ECO:0000256" key="1">
    <source>
        <dbReference type="SAM" id="Phobius"/>
    </source>
</evidence>
<dbReference type="PANTHER" id="PTHR21879:SF22">
    <property type="entry name" value="FI03362P-RELATED"/>
    <property type="match status" value="1"/>
</dbReference>
<evidence type="ECO:0000313" key="3">
    <source>
        <dbReference type="Proteomes" id="UP001607302"/>
    </source>
</evidence>
<organism evidence="2 3">
    <name type="scientific">Vespula squamosa</name>
    <name type="common">Southern yellow jacket</name>
    <name type="synonym">Wasp</name>
    <dbReference type="NCBI Taxonomy" id="30214"/>
    <lineage>
        <taxon>Eukaryota</taxon>
        <taxon>Metazoa</taxon>
        <taxon>Ecdysozoa</taxon>
        <taxon>Arthropoda</taxon>
        <taxon>Hexapoda</taxon>
        <taxon>Insecta</taxon>
        <taxon>Pterygota</taxon>
        <taxon>Neoptera</taxon>
        <taxon>Endopterygota</taxon>
        <taxon>Hymenoptera</taxon>
        <taxon>Apocrita</taxon>
        <taxon>Aculeata</taxon>
        <taxon>Vespoidea</taxon>
        <taxon>Vespidae</taxon>
        <taxon>Vespinae</taxon>
        <taxon>Vespula</taxon>
    </lineage>
</organism>
<dbReference type="AlphaFoldDB" id="A0ABD2AHW6"/>
<keyword evidence="1" id="KW-0812">Transmembrane</keyword>
<feature type="transmembrane region" description="Helical" evidence="1">
    <location>
        <begin position="401"/>
        <end position="420"/>
    </location>
</feature>
<dbReference type="Pfam" id="PF07898">
    <property type="entry name" value="DUF1676"/>
    <property type="match status" value="1"/>
</dbReference>